<evidence type="ECO:0000313" key="1">
    <source>
        <dbReference type="EMBL" id="ERG94234.1"/>
    </source>
</evidence>
<dbReference type="Proteomes" id="UP000030710">
    <property type="component" value="Unassembled WGS sequence"/>
</dbReference>
<organism evidence="1 2">
    <name type="scientific">Haloquadratum walsbyi J07HQW2</name>
    <dbReference type="NCBI Taxonomy" id="1238425"/>
    <lineage>
        <taxon>Archaea</taxon>
        <taxon>Methanobacteriati</taxon>
        <taxon>Methanobacteriota</taxon>
        <taxon>Stenosarchaea group</taxon>
        <taxon>Halobacteria</taxon>
        <taxon>Halobacteriales</taxon>
        <taxon>Haloferacaceae</taxon>
        <taxon>Haloquadratum</taxon>
    </lineage>
</organism>
<dbReference type="AlphaFoldDB" id="U1MV06"/>
<dbReference type="STRING" id="1238425.J07HQW2_00668"/>
<dbReference type="RefSeq" id="WP_021053727.1">
    <property type="nucleotide sequence ID" value="NZ_KE356561.1"/>
</dbReference>
<gene>
    <name evidence="1" type="ORF">J07HQW2_00668</name>
</gene>
<name>U1MV06_9EURY</name>
<sequence length="72" mass="7861">MSSPKQDQRRIKRDGQAAADAFVRAYTALTGIRYPITETDTSMIGIERMDPIAGATRVLVNTFADTVANADE</sequence>
<dbReference type="EMBL" id="KE356561">
    <property type="protein sequence ID" value="ERG94234.1"/>
    <property type="molecule type" value="Genomic_DNA"/>
</dbReference>
<reference evidence="1 2" key="1">
    <citation type="journal article" date="2013" name="PLoS ONE">
        <title>Assembly-driven community genomics of a hypersaline microbial ecosystem.</title>
        <authorList>
            <person name="Podell S."/>
            <person name="Ugalde J.A."/>
            <person name="Narasingarao P."/>
            <person name="Banfield J.F."/>
            <person name="Heidelberg K.B."/>
            <person name="Allen E.E."/>
        </authorList>
    </citation>
    <scope>NUCLEOTIDE SEQUENCE [LARGE SCALE GENOMIC DNA]</scope>
    <source>
        <strain evidence="2">J07HQW2</strain>
    </source>
</reference>
<proteinExistence type="predicted"/>
<dbReference type="HOGENOM" id="CLU_2712739_0_0_2"/>
<accession>U1MV06</accession>
<protein>
    <submittedName>
        <fullName evidence="1">Uncharacterized protein</fullName>
    </submittedName>
</protein>
<evidence type="ECO:0000313" key="2">
    <source>
        <dbReference type="Proteomes" id="UP000030710"/>
    </source>
</evidence>